<dbReference type="GO" id="GO:0008308">
    <property type="term" value="F:voltage-gated monoatomic anion channel activity"/>
    <property type="evidence" value="ECO:0007669"/>
    <property type="project" value="InterPro"/>
</dbReference>
<comment type="caution">
    <text evidence="3">The sequence shown here is derived from an EMBL/GenBank/DDBJ whole genome shotgun (WGS) entry which is preliminary data.</text>
</comment>
<sequence length="459" mass="49302">MSKSNHKSKSKPTTSKGPPCFSEFGQKAKDLLTSGYSRSQKFSFTTHSDGGVKITSTAAKKPGCSTAAVAGAYTYKNANFDCRIDTDSKITGTLTLNEKFLSSTKTSASFSLPDYQSSKLWVRIRQEYAALSASVALNKSPAITFSAAVGSSSIALGMETQYKTASSCFSKCSAGIYMKSLNSDASIILANKGDLLTASCVLYLDKEKKHAAVVEFTQKLSTKRNTLTVGGSYAVDHQTVVKARLDDHGEFKTVLQYNVRLKSRLAISGEFNTKALDKIPKIGLALSLLRVRIRQEYAALSASVALNKSPAITFSAAVGSSSIALGMETQYKTASSCFSKCSAGIYMKSLNSDASIILANKGDLLTASCVLYLDKEKKHAAVVEFTQKLSTKRNTLIVGGSYAVDHQTVVKARLDDHGEFKTVLQYNVRPKSCLAISGEFNTKALDKIPKIGLALSLVL</sequence>
<reference evidence="3 4" key="1">
    <citation type="submission" date="2018-02" db="EMBL/GenBank/DDBJ databases">
        <title>Draft genome of wild Prunus yedoensis var. nudiflora.</title>
        <authorList>
            <person name="Baek S."/>
            <person name="Kim J.-H."/>
            <person name="Choi K."/>
            <person name="Kim G.-B."/>
            <person name="Cho A."/>
            <person name="Jang H."/>
            <person name="Shin C.-H."/>
            <person name="Yu H.-J."/>
            <person name="Mun J.-H."/>
        </authorList>
    </citation>
    <scope>NUCLEOTIDE SEQUENCE [LARGE SCALE GENOMIC DNA]</scope>
    <source>
        <strain evidence="4">cv. Jeju island</strain>
        <tissue evidence="3">Leaf</tissue>
    </source>
</reference>
<dbReference type="InterPro" id="IPR027246">
    <property type="entry name" value="Porin_Euk/Tom40"/>
</dbReference>
<keyword evidence="4" id="KW-1185">Reference proteome</keyword>
<dbReference type="InterPro" id="IPR001925">
    <property type="entry name" value="Porin_Euk"/>
</dbReference>
<dbReference type="AlphaFoldDB" id="A0A314Y0R1"/>
<name>A0A314Y0R1_PRUYE</name>
<dbReference type="Proteomes" id="UP000250321">
    <property type="component" value="Unassembled WGS sequence"/>
</dbReference>
<feature type="region of interest" description="Disordered" evidence="2">
    <location>
        <begin position="1"/>
        <end position="22"/>
    </location>
</feature>
<dbReference type="STRING" id="2094558.A0A314Y0R1"/>
<feature type="compositionally biased region" description="Basic residues" evidence="2">
    <location>
        <begin position="1"/>
        <end position="10"/>
    </location>
</feature>
<dbReference type="EMBL" id="PJQY01001692">
    <property type="protein sequence ID" value="PQQ00522.1"/>
    <property type="molecule type" value="Genomic_DNA"/>
</dbReference>
<dbReference type="PANTHER" id="PTHR11743:SF23">
    <property type="entry name" value="MITOCHONDRIAL OUTER MEMBRANE PROTEIN PORIN 5-RELATED"/>
    <property type="match status" value="1"/>
</dbReference>
<protein>
    <submittedName>
        <fullName evidence="3">Mitochondrial outer membrane protein porin 2</fullName>
    </submittedName>
</protein>
<gene>
    <name evidence="3" type="ORF">Pyn_31845</name>
</gene>
<dbReference type="Pfam" id="PF01459">
    <property type="entry name" value="Porin_3"/>
    <property type="match status" value="2"/>
</dbReference>
<evidence type="ECO:0000313" key="3">
    <source>
        <dbReference type="EMBL" id="PQQ00522.1"/>
    </source>
</evidence>
<comment type="similarity">
    <text evidence="1">Belongs to the eukaryotic mitochondrial porin (TC 1.B.8.1) family.</text>
</comment>
<dbReference type="OrthoDB" id="7827681at2759"/>
<evidence type="ECO:0000313" key="4">
    <source>
        <dbReference type="Proteomes" id="UP000250321"/>
    </source>
</evidence>
<dbReference type="InterPro" id="IPR023614">
    <property type="entry name" value="Porin_dom_sf"/>
</dbReference>
<evidence type="ECO:0000256" key="2">
    <source>
        <dbReference type="SAM" id="MobiDB-lite"/>
    </source>
</evidence>
<dbReference type="CDD" id="cd07306">
    <property type="entry name" value="Porin3_VDAC"/>
    <property type="match status" value="1"/>
</dbReference>
<proteinExistence type="inferred from homology"/>
<dbReference type="Gene3D" id="2.40.160.10">
    <property type="entry name" value="Porin"/>
    <property type="match status" value="2"/>
</dbReference>
<evidence type="ECO:0000256" key="1">
    <source>
        <dbReference type="ARBA" id="ARBA00009624"/>
    </source>
</evidence>
<dbReference type="GO" id="GO:0005741">
    <property type="term" value="C:mitochondrial outer membrane"/>
    <property type="evidence" value="ECO:0007669"/>
    <property type="project" value="InterPro"/>
</dbReference>
<dbReference type="PANTHER" id="PTHR11743">
    <property type="entry name" value="VOLTAGE-DEPENDENT ANION-SELECTIVE CHANNEL"/>
    <property type="match status" value="1"/>
</dbReference>
<accession>A0A314Y0R1</accession>
<organism evidence="3 4">
    <name type="scientific">Prunus yedoensis var. nudiflora</name>
    <dbReference type="NCBI Taxonomy" id="2094558"/>
    <lineage>
        <taxon>Eukaryota</taxon>
        <taxon>Viridiplantae</taxon>
        <taxon>Streptophyta</taxon>
        <taxon>Embryophyta</taxon>
        <taxon>Tracheophyta</taxon>
        <taxon>Spermatophyta</taxon>
        <taxon>Magnoliopsida</taxon>
        <taxon>eudicotyledons</taxon>
        <taxon>Gunneridae</taxon>
        <taxon>Pentapetalae</taxon>
        <taxon>rosids</taxon>
        <taxon>fabids</taxon>
        <taxon>Rosales</taxon>
        <taxon>Rosaceae</taxon>
        <taxon>Amygdaloideae</taxon>
        <taxon>Amygdaleae</taxon>
        <taxon>Prunus</taxon>
    </lineage>
</organism>